<dbReference type="InterPro" id="IPR020846">
    <property type="entry name" value="MFS_dom"/>
</dbReference>
<dbReference type="PANTHER" id="PTHR11662">
    <property type="entry name" value="SOLUTE CARRIER FAMILY 17"/>
    <property type="match status" value="1"/>
</dbReference>
<comment type="caution">
    <text evidence="9">The sequence shown here is derived from an EMBL/GenBank/DDBJ whole genome shotgun (WGS) entry which is preliminary data.</text>
</comment>
<dbReference type="Pfam" id="PF07690">
    <property type="entry name" value="MFS_1"/>
    <property type="match status" value="1"/>
</dbReference>
<sequence>MQAATVTTPDPFLNKKSQGCCIPKRVIFVILGFFGIFNVYAMRVNLSVAMVAMVNTSETGARSNFSYEDECPYLSDEDQEITNSRYSKSEQYNWDARTQGMVMSAFFYAYFVTVLTGGYFAKTFGAKRVFGGGILLTSVLTLLTPVAVRWGIIPFIIVRALEGVGEGLTYPSMNTMVSRWAPKLERSRISAAVFTGCPLGTVVSLSVSGWLCGLDFLGGWPSVFYDFDVPWKKVLTSVPMLGLLVGHIGIYFGLTILMTEFPAYLNAVLHFGVEASGLVTGLPNILEAAGGISSSYFADKIINSKKLTVTAVRKIFNSIAMYGSGLCMLGITASGCDLTLIIALYCILQYVNGFKYSGYNVTHVDMCPPLAGILFGLTNSIASLTGIIAPNMVGAFTASGGTKANWNNVFYVTAGIYFFASTIYNLLVSAELQDWNTKKVEETNLNKVEETKSKPAETKA</sequence>
<keyword evidence="3 7" id="KW-0812">Transmembrane</keyword>
<feature type="transmembrane region" description="Helical" evidence="7">
    <location>
        <begin position="133"/>
        <end position="157"/>
    </location>
</feature>
<feature type="transmembrane region" description="Helical" evidence="7">
    <location>
        <begin position="370"/>
        <end position="396"/>
    </location>
</feature>
<evidence type="ECO:0000256" key="5">
    <source>
        <dbReference type="ARBA" id="ARBA00022989"/>
    </source>
</evidence>
<comment type="subcellular location">
    <subcellularLocation>
        <location evidence="1">Membrane</location>
        <topology evidence="1">Multi-pass membrane protein</topology>
    </subcellularLocation>
</comment>
<dbReference type="OrthoDB" id="2250022at2759"/>
<feature type="transmembrane region" description="Helical" evidence="7">
    <location>
        <begin position="189"/>
        <end position="213"/>
    </location>
</feature>
<keyword evidence="2" id="KW-0813">Transport</keyword>
<dbReference type="SUPFAM" id="SSF103473">
    <property type="entry name" value="MFS general substrate transporter"/>
    <property type="match status" value="1"/>
</dbReference>
<feature type="transmembrane region" description="Helical" evidence="7">
    <location>
        <begin position="101"/>
        <end position="121"/>
    </location>
</feature>
<evidence type="ECO:0000256" key="7">
    <source>
        <dbReference type="SAM" id="Phobius"/>
    </source>
</evidence>
<evidence type="ECO:0000256" key="2">
    <source>
        <dbReference type="ARBA" id="ARBA00022448"/>
    </source>
</evidence>
<feature type="transmembrane region" description="Helical" evidence="7">
    <location>
        <begin position="319"/>
        <end position="350"/>
    </location>
</feature>
<organism evidence="9 10">
    <name type="scientific">Nephila pilipes</name>
    <name type="common">Giant wood spider</name>
    <name type="synonym">Nephila maculata</name>
    <dbReference type="NCBI Taxonomy" id="299642"/>
    <lineage>
        <taxon>Eukaryota</taxon>
        <taxon>Metazoa</taxon>
        <taxon>Ecdysozoa</taxon>
        <taxon>Arthropoda</taxon>
        <taxon>Chelicerata</taxon>
        <taxon>Arachnida</taxon>
        <taxon>Araneae</taxon>
        <taxon>Araneomorphae</taxon>
        <taxon>Entelegynae</taxon>
        <taxon>Araneoidea</taxon>
        <taxon>Nephilidae</taxon>
        <taxon>Nephila</taxon>
    </lineage>
</organism>
<evidence type="ECO:0000313" key="10">
    <source>
        <dbReference type="Proteomes" id="UP000887013"/>
    </source>
</evidence>
<accession>A0A8X6TQ08</accession>
<evidence type="ECO:0000259" key="8">
    <source>
        <dbReference type="PROSITE" id="PS50850"/>
    </source>
</evidence>
<dbReference type="GO" id="GO:0006820">
    <property type="term" value="P:monoatomic anion transport"/>
    <property type="evidence" value="ECO:0007669"/>
    <property type="project" value="TreeGrafter"/>
</dbReference>
<dbReference type="InterPro" id="IPR011701">
    <property type="entry name" value="MFS"/>
</dbReference>
<dbReference type="FunFam" id="1.20.1250.20:FF:000003">
    <property type="entry name" value="Solute carrier family 17 member 3"/>
    <property type="match status" value="1"/>
</dbReference>
<evidence type="ECO:0000313" key="9">
    <source>
        <dbReference type="EMBL" id="GFT34378.1"/>
    </source>
</evidence>
<evidence type="ECO:0000256" key="6">
    <source>
        <dbReference type="ARBA" id="ARBA00023136"/>
    </source>
</evidence>
<name>A0A8X6TQ08_NEPPI</name>
<dbReference type="EMBL" id="BMAW01062086">
    <property type="protein sequence ID" value="GFT34378.1"/>
    <property type="molecule type" value="Genomic_DNA"/>
</dbReference>
<evidence type="ECO:0000256" key="3">
    <source>
        <dbReference type="ARBA" id="ARBA00022692"/>
    </source>
</evidence>
<keyword evidence="4" id="KW-0769">Symport</keyword>
<protein>
    <submittedName>
        <fullName evidence="9">Putative inorganic phosphate cotransporter</fullName>
    </submittedName>
</protein>
<evidence type="ECO:0000256" key="4">
    <source>
        <dbReference type="ARBA" id="ARBA00022847"/>
    </source>
</evidence>
<dbReference type="InterPro" id="IPR036259">
    <property type="entry name" value="MFS_trans_sf"/>
</dbReference>
<dbReference type="PANTHER" id="PTHR11662:SF399">
    <property type="entry name" value="FI19708P1-RELATED"/>
    <property type="match status" value="1"/>
</dbReference>
<dbReference type="FunFam" id="1.20.1250.20:FF:000423">
    <property type="entry name" value="Putative inorganic phosphate cotransporter-like Protein"/>
    <property type="match status" value="1"/>
</dbReference>
<feature type="transmembrane region" description="Helical" evidence="7">
    <location>
        <begin position="408"/>
        <end position="427"/>
    </location>
</feature>
<feature type="transmembrane region" description="Helical" evidence="7">
    <location>
        <begin position="26"/>
        <end position="43"/>
    </location>
</feature>
<reference evidence="9" key="1">
    <citation type="submission" date="2020-08" db="EMBL/GenBank/DDBJ databases">
        <title>Multicomponent nature underlies the extraordinary mechanical properties of spider dragline silk.</title>
        <authorList>
            <person name="Kono N."/>
            <person name="Nakamura H."/>
            <person name="Mori M."/>
            <person name="Yoshida Y."/>
            <person name="Ohtoshi R."/>
            <person name="Malay A.D."/>
            <person name="Moran D.A.P."/>
            <person name="Tomita M."/>
            <person name="Numata K."/>
            <person name="Arakawa K."/>
        </authorList>
    </citation>
    <scope>NUCLEOTIDE SEQUENCE</scope>
</reference>
<dbReference type="AlphaFoldDB" id="A0A8X6TQ08"/>
<dbReference type="InterPro" id="IPR050382">
    <property type="entry name" value="MFS_Na/Anion_cotransporter"/>
</dbReference>
<dbReference type="PROSITE" id="PS50850">
    <property type="entry name" value="MFS"/>
    <property type="match status" value="1"/>
</dbReference>
<feature type="domain" description="Major facilitator superfamily (MFS) profile" evidence="8">
    <location>
        <begin position="27"/>
        <end position="460"/>
    </location>
</feature>
<keyword evidence="6 7" id="KW-0472">Membrane</keyword>
<feature type="transmembrane region" description="Helical" evidence="7">
    <location>
        <begin position="234"/>
        <end position="258"/>
    </location>
</feature>
<evidence type="ECO:0000256" key="1">
    <source>
        <dbReference type="ARBA" id="ARBA00004141"/>
    </source>
</evidence>
<dbReference type="Gene3D" id="1.20.1250.20">
    <property type="entry name" value="MFS general substrate transporter like domains"/>
    <property type="match status" value="2"/>
</dbReference>
<dbReference type="GO" id="GO:0016020">
    <property type="term" value="C:membrane"/>
    <property type="evidence" value="ECO:0007669"/>
    <property type="project" value="UniProtKB-SubCell"/>
</dbReference>
<dbReference type="Proteomes" id="UP000887013">
    <property type="component" value="Unassembled WGS sequence"/>
</dbReference>
<dbReference type="GO" id="GO:0015293">
    <property type="term" value="F:symporter activity"/>
    <property type="evidence" value="ECO:0007669"/>
    <property type="project" value="UniProtKB-KW"/>
</dbReference>
<keyword evidence="10" id="KW-1185">Reference proteome</keyword>
<keyword evidence="5 7" id="KW-1133">Transmembrane helix</keyword>
<proteinExistence type="predicted"/>
<gene>
    <name evidence="9" type="primary">Picot</name>
    <name evidence="9" type="ORF">NPIL_567561</name>
</gene>